<evidence type="ECO:0000256" key="3">
    <source>
        <dbReference type="ARBA" id="ARBA00022845"/>
    </source>
</evidence>
<comment type="function">
    <text evidence="4">Acts as an anti-CsrA protein, binds CsrA and prevents it from repressing translation of its target genes, one of which is flagellin. Binds to flagellin and participates in the assembly of the flagellum.</text>
</comment>
<comment type="similarity">
    <text evidence="4">Belongs to the FliW family.</text>
</comment>
<dbReference type="SUPFAM" id="SSF141457">
    <property type="entry name" value="BH3618-like"/>
    <property type="match status" value="1"/>
</dbReference>
<protein>
    <recommendedName>
        <fullName evidence="4">Flagellar assembly factor FliW</fullName>
    </recommendedName>
</protein>
<proteinExistence type="inferred from homology"/>
<keyword evidence="4" id="KW-0143">Chaperone</keyword>
<dbReference type="HAMAP" id="MF_01185">
    <property type="entry name" value="FliW"/>
    <property type="match status" value="1"/>
</dbReference>
<comment type="caution">
    <text evidence="5">The sequence shown here is derived from an EMBL/GenBank/DDBJ whole genome shotgun (WGS) entry which is preliminary data.</text>
</comment>
<dbReference type="GO" id="GO:0006417">
    <property type="term" value="P:regulation of translation"/>
    <property type="evidence" value="ECO:0007669"/>
    <property type="project" value="UniProtKB-KW"/>
</dbReference>
<dbReference type="PANTHER" id="PTHR39190:SF1">
    <property type="entry name" value="FLAGELLAR ASSEMBLY FACTOR FLIW"/>
    <property type="match status" value="1"/>
</dbReference>
<evidence type="ECO:0000256" key="2">
    <source>
        <dbReference type="ARBA" id="ARBA00022795"/>
    </source>
</evidence>
<dbReference type="RefSeq" id="WP_105959130.1">
    <property type="nucleotide sequence ID" value="NZ_PVNS01000007.1"/>
</dbReference>
<dbReference type="Proteomes" id="UP000243650">
    <property type="component" value="Unassembled WGS sequence"/>
</dbReference>
<keyword evidence="3 4" id="KW-0810">Translation regulation</keyword>
<dbReference type="PANTHER" id="PTHR39190">
    <property type="entry name" value="FLAGELLAR ASSEMBLY FACTOR FLIW"/>
    <property type="match status" value="1"/>
</dbReference>
<name>A0A2P6MHC0_ALKUR</name>
<dbReference type="InterPro" id="IPR003775">
    <property type="entry name" value="Flagellar_assembly_factor_FliW"/>
</dbReference>
<keyword evidence="1 4" id="KW-0963">Cytoplasm</keyword>
<dbReference type="NCBIfam" id="NF009793">
    <property type="entry name" value="PRK13285.1-1"/>
    <property type="match status" value="1"/>
</dbReference>
<dbReference type="AlphaFoldDB" id="A0A2P6MHC0"/>
<organism evidence="5 6">
    <name type="scientific">Alkalicoccus urumqiensis</name>
    <name type="common">Bacillus urumqiensis</name>
    <dbReference type="NCBI Taxonomy" id="1548213"/>
    <lineage>
        <taxon>Bacteria</taxon>
        <taxon>Bacillati</taxon>
        <taxon>Bacillota</taxon>
        <taxon>Bacilli</taxon>
        <taxon>Bacillales</taxon>
        <taxon>Bacillaceae</taxon>
        <taxon>Alkalicoccus</taxon>
    </lineage>
</organism>
<sequence length="145" mass="16378">MRIETKYSGTVEINEEHVTRFPAGIPSFEEEKEFILLPFGEGPSPFYILQSIQTAGLAFIVMEPFATFPDYEVALSDQTLEMLEIEAETDVSLFVILTLKDSFETSTANLRGPVVINHVKHLGRQVALQQYETRTPIPVTAKEER</sequence>
<dbReference type="Pfam" id="PF02623">
    <property type="entry name" value="FliW"/>
    <property type="match status" value="1"/>
</dbReference>
<dbReference type="Gene3D" id="2.30.290.10">
    <property type="entry name" value="BH3618-like"/>
    <property type="match status" value="1"/>
</dbReference>
<evidence type="ECO:0000313" key="5">
    <source>
        <dbReference type="EMBL" id="PRO65661.1"/>
    </source>
</evidence>
<dbReference type="InterPro" id="IPR024046">
    <property type="entry name" value="Flagellar_assmbl_FliW_dom_sf"/>
</dbReference>
<comment type="subunit">
    <text evidence="4">Interacts with translational regulator CsrA and flagellin(s).</text>
</comment>
<keyword evidence="5" id="KW-0969">Cilium</keyword>
<dbReference type="GO" id="GO:0044780">
    <property type="term" value="P:bacterial-type flagellum assembly"/>
    <property type="evidence" value="ECO:0007669"/>
    <property type="project" value="UniProtKB-UniRule"/>
</dbReference>
<evidence type="ECO:0000256" key="4">
    <source>
        <dbReference type="HAMAP-Rule" id="MF_01185"/>
    </source>
</evidence>
<gene>
    <name evidence="4" type="primary">fliW</name>
    <name evidence="5" type="ORF">C6I21_09060</name>
</gene>
<reference evidence="5 6" key="1">
    <citation type="submission" date="2018-03" db="EMBL/GenBank/DDBJ databases">
        <title>Bacillus urumqiensis sp. nov., a moderately haloalkaliphilic bacterium isolated from a salt lake.</title>
        <authorList>
            <person name="Zhao B."/>
            <person name="Liao Z."/>
        </authorList>
    </citation>
    <scope>NUCLEOTIDE SEQUENCE [LARGE SCALE GENOMIC DNA]</scope>
    <source>
        <strain evidence="5 6">BZ-SZ-XJ18</strain>
    </source>
</reference>
<keyword evidence="5" id="KW-0282">Flagellum</keyword>
<keyword evidence="5" id="KW-0966">Cell projection</keyword>
<evidence type="ECO:0000256" key="1">
    <source>
        <dbReference type="ARBA" id="ARBA00022490"/>
    </source>
</evidence>
<accession>A0A2P6MHC0</accession>
<dbReference type="GO" id="GO:0005737">
    <property type="term" value="C:cytoplasm"/>
    <property type="evidence" value="ECO:0007669"/>
    <property type="project" value="UniProtKB-SubCell"/>
</dbReference>
<comment type="subcellular location">
    <subcellularLocation>
        <location evidence="4">Cytoplasm</location>
    </subcellularLocation>
</comment>
<dbReference type="OrthoDB" id="9801235at2"/>
<keyword evidence="2 4" id="KW-1005">Bacterial flagellum biogenesis</keyword>
<evidence type="ECO:0000313" key="6">
    <source>
        <dbReference type="Proteomes" id="UP000243650"/>
    </source>
</evidence>
<keyword evidence="6" id="KW-1185">Reference proteome</keyword>
<dbReference type="EMBL" id="PVNS01000007">
    <property type="protein sequence ID" value="PRO65661.1"/>
    <property type="molecule type" value="Genomic_DNA"/>
</dbReference>